<reference evidence="16" key="1">
    <citation type="submission" date="2016-04" db="EMBL/GenBank/DDBJ databases">
        <authorList>
            <person name="Evans L.H."/>
            <person name="Alamgir A."/>
            <person name="Owens N."/>
            <person name="Weber N.D."/>
            <person name="Virtaneva K."/>
            <person name="Barbian K."/>
            <person name="Babar A."/>
            <person name="Rosenke K."/>
        </authorList>
    </citation>
    <scope>NUCLEOTIDE SEQUENCE</scope>
    <source>
        <strain evidence="16">86</strain>
    </source>
</reference>
<dbReference type="InterPro" id="IPR036950">
    <property type="entry name" value="PBP_transglycosylase"/>
</dbReference>
<evidence type="ECO:0000259" key="13">
    <source>
        <dbReference type="Pfam" id="PF00905"/>
    </source>
</evidence>
<keyword evidence="9" id="KW-0511">Multifunctional enzyme</keyword>
<dbReference type="GO" id="GO:0009252">
    <property type="term" value="P:peptidoglycan biosynthetic process"/>
    <property type="evidence" value="ECO:0007669"/>
    <property type="project" value="UniProtKB-UniPathway"/>
</dbReference>
<dbReference type="PANTHER" id="PTHR32282:SF15">
    <property type="entry name" value="PENICILLIN-BINDING PROTEIN 1C"/>
    <property type="match status" value="1"/>
</dbReference>
<dbReference type="Pfam" id="PF00912">
    <property type="entry name" value="Transgly"/>
    <property type="match status" value="1"/>
</dbReference>
<evidence type="ECO:0000256" key="8">
    <source>
        <dbReference type="ARBA" id="ARBA00022801"/>
    </source>
</evidence>
<dbReference type="UniPathway" id="UPA00219"/>
<evidence type="ECO:0000313" key="16">
    <source>
        <dbReference type="EMBL" id="SBW04615.1"/>
    </source>
</evidence>
<dbReference type="Pfam" id="PF00905">
    <property type="entry name" value="Transpeptidase"/>
    <property type="match status" value="1"/>
</dbReference>
<dbReference type="EC" id="2.4.99.28" evidence="10"/>
<organism evidence="16">
    <name type="scientific">uncultured Alphaproteobacteria bacterium</name>
    <dbReference type="NCBI Taxonomy" id="91750"/>
    <lineage>
        <taxon>Bacteria</taxon>
        <taxon>Pseudomonadati</taxon>
        <taxon>Pseudomonadota</taxon>
        <taxon>Alphaproteobacteria</taxon>
        <taxon>environmental samples</taxon>
    </lineage>
</organism>
<comment type="catalytic activity">
    <reaction evidence="11">
        <text>[GlcNAc-(1-&gt;4)-Mur2Ac(oyl-L-Ala-gamma-D-Glu-L-Lys-D-Ala-D-Ala)](n)-di-trans,octa-cis-undecaprenyl diphosphate + beta-D-GlcNAc-(1-&gt;4)-Mur2Ac(oyl-L-Ala-gamma-D-Glu-L-Lys-D-Ala-D-Ala)-di-trans,octa-cis-undecaprenyl diphosphate = [GlcNAc-(1-&gt;4)-Mur2Ac(oyl-L-Ala-gamma-D-Glu-L-Lys-D-Ala-D-Ala)](n+1)-di-trans,octa-cis-undecaprenyl diphosphate + di-trans,octa-cis-undecaprenyl diphosphate + H(+)</text>
        <dbReference type="Rhea" id="RHEA:23708"/>
        <dbReference type="Rhea" id="RHEA-COMP:9602"/>
        <dbReference type="Rhea" id="RHEA-COMP:9603"/>
        <dbReference type="ChEBI" id="CHEBI:15378"/>
        <dbReference type="ChEBI" id="CHEBI:58405"/>
        <dbReference type="ChEBI" id="CHEBI:60033"/>
        <dbReference type="ChEBI" id="CHEBI:78435"/>
        <dbReference type="EC" id="2.4.99.28"/>
    </reaction>
</comment>
<dbReference type="Gene3D" id="3.40.710.10">
    <property type="entry name" value="DD-peptidase/beta-lactamase superfamily"/>
    <property type="match status" value="1"/>
</dbReference>
<keyword evidence="7 16" id="KW-0808">Transferase</keyword>
<dbReference type="GO" id="GO:0008955">
    <property type="term" value="F:peptidoglycan glycosyltransferase activity"/>
    <property type="evidence" value="ECO:0007669"/>
    <property type="project" value="UniProtKB-EC"/>
</dbReference>
<dbReference type="InterPro" id="IPR001460">
    <property type="entry name" value="PCN-bd_Tpept"/>
</dbReference>
<dbReference type="GO" id="GO:0008658">
    <property type="term" value="F:penicillin binding"/>
    <property type="evidence" value="ECO:0007669"/>
    <property type="project" value="InterPro"/>
</dbReference>
<feature type="domain" description="Penicillin-binding C-terminal" evidence="15">
    <location>
        <begin position="597"/>
        <end position="670"/>
    </location>
</feature>
<evidence type="ECO:0000256" key="9">
    <source>
        <dbReference type="ARBA" id="ARBA00023268"/>
    </source>
</evidence>
<dbReference type="InterPro" id="IPR011815">
    <property type="entry name" value="PBP_1c"/>
</dbReference>
<evidence type="ECO:0000256" key="2">
    <source>
        <dbReference type="ARBA" id="ARBA00007090"/>
    </source>
</evidence>
<accession>A0A212JZD2</accession>
<protein>
    <recommendedName>
        <fullName evidence="10">peptidoglycan glycosyltransferase</fullName>
        <ecNumber evidence="10">2.4.99.28</ecNumber>
    </recommendedName>
</protein>
<evidence type="ECO:0000256" key="4">
    <source>
        <dbReference type="ARBA" id="ARBA00022645"/>
    </source>
</evidence>
<dbReference type="NCBIfam" id="TIGR02073">
    <property type="entry name" value="PBP_1c"/>
    <property type="match status" value="1"/>
</dbReference>
<dbReference type="SUPFAM" id="SSF53955">
    <property type="entry name" value="Lysozyme-like"/>
    <property type="match status" value="1"/>
</dbReference>
<dbReference type="EMBL" id="FLUO01000001">
    <property type="protein sequence ID" value="SBW04615.1"/>
    <property type="molecule type" value="Genomic_DNA"/>
</dbReference>
<comment type="pathway">
    <text evidence="1">Cell wall biogenesis; peptidoglycan biosynthesis.</text>
</comment>
<evidence type="ECO:0000256" key="10">
    <source>
        <dbReference type="ARBA" id="ARBA00044770"/>
    </source>
</evidence>
<comment type="similarity">
    <text evidence="2">In the C-terminal section; belongs to the transpeptidase family.</text>
</comment>
<dbReference type="InterPro" id="IPR023346">
    <property type="entry name" value="Lysozyme-like_dom_sf"/>
</dbReference>
<dbReference type="GO" id="GO:0004180">
    <property type="term" value="F:carboxypeptidase activity"/>
    <property type="evidence" value="ECO:0007669"/>
    <property type="project" value="UniProtKB-KW"/>
</dbReference>
<evidence type="ECO:0000259" key="15">
    <source>
        <dbReference type="Pfam" id="PF06832"/>
    </source>
</evidence>
<proteinExistence type="inferred from homology"/>
<sequence>MRRRTAAALGCAAVVAAAVALDRALPPDLSRYRERSTVVRDADGGLLRAFAAPGGAWRIATAATDVDPLYLAMLKAVEDRRFDVHPGVDPLAAARAAMQAATNGRIVSGASTLSMQAARLLAPKPRTFAAKAAESLRALQLTARLGREGVLGLYLTLAPFGGALEGATAASLAWFGKPPLRLSPAEAALLVALPQSPERLRPDRHPEAAAAARNRVLARAAAAGVIGDDVARAAAAEPVPTRQAALPRHAPHLAERLAAAEPPGAEIRTRIDGGLQRALERLGRAWGQRLEPGADLAVVVLANRDRRLLAHLGSADWRDRQLDLSRALRSPGSALKPFVYALAFDDLALHPGTVIDDAPQRFGAWLPRNFDRDSHGEITAREALQRSLNLPAVRVLDRVGPARFALRLEGAGAHLAFPDDAPPDLPLALGGVGVRLEDLAMLMAALADGGRVLPVSVLADEPPPRPTALVGEAAARAVIDILADAPSPSGVARGRGVDRTRRVAFKTGTSYGFRDAWTIGASADHTVAVWVGRPDGAPRPGETGLAAAAPLLFRVFDLLPPDHAPRPPPAEPDHALFRNPPPPGLARFDPREAGRWADARPLRVLFPPDRATVESLPEGVGLSAEGGRPPYRWVANDRPLAAEVRFWRPDGEGFARLAVTDADGRRAAVTVRVVTPGG</sequence>
<evidence type="ECO:0000259" key="14">
    <source>
        <dbReference type="Pfam" id="PF00912"/>
    </source>
</evidence>
<evidence type="ECO:0000256" key="3">
    <source>
        <dbReference type="ARBA" id="ARBA00007739"/>
    </source>
</evidence>
<feature type="signal peptide" evidence="12">
    <location>
        <begin position="1"/>
        <end position="20"/>
    </location>
</feature>
<evidence type="ECO:0000256" key="6">
    <source>
        <dbReference type="ARBA" id="ARBA00022676"/>
    </source>
</evidence>
<keyword evidence="6 16" id="KW-0328">Glycosyltransferase</keyword>
<evidence type="ECO:0000256" key="11">
    <source>
        <dbReference type="ARBA" id="ARBA00049902"/>
    </source>
</evidence>
<gene>
    <name evidence="16" type="primary">pbpC</name>
    <name evidence="16" type="ORF">KL86APRO_11876</name>
</gene>
<keyword evidence="8" id="KW-0378">Hydrolase</keyword>
<dbReference type="InterPro" id="IPR012338">
    <property type="entry name" value="Beta-lactam/transpept-like"/>
</dbReference>
<dbReference type="InterPro" id="IPR009647">
    <property type="entry name" value="PBP_C"/>
</dbReference>
<dbReference type="Pfam" id="PF06832">
    <property type="entry name" value="BiPBP_C"/>
    <property type="match status" value="1"/>
</dbReference>
<feature type="domain" description="Glycosyl transferase family 51" evidence="14">
    <location>
        <begin position="57"/>
        <end position="219"/>
    </location>
</feature>
<dbReference type="AlphaFoldDB" id="A0A212JZD2"/>
<keyword evidence="12" id="KW-0732">Signal</keyword>
<evidence type="ECO:0000256" key="12">
    <source>
        <dbReference type="SAM" id="SignalP"/>
    </source>
</evidence>
<evidence type="ECO:0000256" key="1">
    <source>
        <dbReference type="ARBA" id="ARBA00004752"/>
    </source>
</evidence>
<feature type="chain" id="PRO_5012216895" description="peptidoglycan glycosyltransferase" evidence="12">
    <location>
        <begin position="21"/>
        <end position="678"/>
    </location>
</feature>
<dbReference type="Gene3D" id="1.10.3810.10">
    <property type="entry name" value="Biosynthetic peptidoglycan transglycosylase-like"/>
    <property type="match status" value="1"/>
</dbReference>
<evidence type="ECO:0000256" key="7">
    <source>
        <dbReference type="ARBA" id="ARBA00022679"/>
    </source>
</evidence>
<name>A0A212JZD2_9PROT</name>
<dbReference type="GO" id="GO:0006508">
    <property type="term" value="P:proteolysis"/>
    <property type="evidence" value="ECO:0007669"/>
    <property type="project" value="UniProtKB-KW"/>
</dbReference>
<keyword evidence="5" id="KW-0645">Protease</keyword>
<evidence type="ECO:0000256" key="5">
    <source>
        <dbReference type="ARBA" id="ARBA00022670"/>
    </source>
</evidence>
<dbReference type="SUPFAM" id="SSF56601">
    <property type="entry name" value="beta-lactamase/transpeptidase-like"/>
    <property type="match status" value="1"/>
</dbReference>
<dbReference type="PANTHER" id="PTHR32282">
    <property type="entry name" value="BINDING PROTEIN TRANSPEPTIDASE, PUTATIVE-RELATED"/>
    <property type="match status" value="1"/>
</dbReference>
<dbReference type="InterPro" id="IPR001264">
    <property type="entry name" value="Glyco_trans_51"/>
</dbReference>
<keyword evidence="4" id="KW-0121">Carboxypeptidase</keyword>
<comment type="similarity">
    <text evidence="3">In the N-terminal section; belongs to the glycosyltransferase 51 family.</text>
</comment>
<dbReference type="GO" id="GO:0030288">
    <property type="term" value="C:outer membrane-bounded periplasmic space"/>
    <property type="evidence" value="ECO:0007669"/>
    <property type="project" value="TreeGrafter"/>
</dbReference>
<feature type="domain" description="Penicillin-binding protein transpeptidase" evidence="13">
    <location>
        <begin position="297"/>
        <end position="522"/>
    </location>
</feature>
<dbReference type="InterPro" id="IPR050396">
    <property type="entry name" value="Glycosyltr_51/Transpeptidase"/>
</dbReference>